<name>A0A3G5ADD2_9VIRU</name>
<evidence type="ECO:0000313" key="1">
    <source>
        <dbReference type="EMBL" id="AYV85192.1"/>
    </source>
</evidence>
<proteinExistence type="predicted"/>
<sequence length="205" mass="24847">MEKVEIECSNGKLNLSSMDTMKELLPECHFAKWNVFPLFDTKYCRFTLTDDKNQKKKFKLVSLPEGWSFKILEETNIKPYLTMDMIDKGSYLHEDYYKIFCEGCKNREFFEDEYNYDLEVDFNYKFILPAGSTIEIDGYKMPIVIKDNLDIYINNHHRFKMVDQNKAYIFAKFRHTMYRKLVVMEECWREQFYIINLEELKLCHN</sequence>
<organism evidence="1">
    <name type="scientific">Satyrvirus sp</name>
    <dbReference type="NCBI Taxonomy" id="2487771"/>
    <lineage>
        <taxon>Viruses</taxon>
        <taxon>Varidnaviria</taxon>
        <taxon>Bamfordvirae</taxon>
        <taxon>Nucleocytoviricota</taxon>
        <taxon>Megaviricetes</taxon>
        <taxon>Imitervirales</taxon>
        <taxon>Mimiviridae</taxon>
        <taxon>Megamimivirinae</taxon>
    </lineage>
</organism>
<accession>A0A3G5ADD2</accession>
<gene>
    <name evidence="1" type="ORF">Satyrvirus6_24</name>
</gene>
<dbReference type="EMBL" id="MK072442">
    <property type="protein sequence ID" value="AYV85192.1"/>
    <property type="molecule type" value="Genomic_DNA"/>
</dbReference>
<reference evidence="1" key="1">
    <citation type="submission" date="2018-10" db="EMBL/GenBank/DDBJ databases">
        <title>Hidden diversity of soil giant viruses.</title>
        <authorList>
            <person name="Schulz F."/>
            <person name="Alteio L."/>
            <person name="Goudeau D."/>
            <person name="Ryan E.M."/>
            <person name="Malmstrom R.R."/>
            <person name="Blanchard J."/>
            <person name="Woyke T."/>
        </authorList>
    </citation>
    <scope>NUCLEOTIDE SEQUENCE</scope>
    <source>
        <strain evidence="1">SAV1</strain>
    </source>
</reference>
<protein>
    <submittedName>
        <fullName evidence="1">Uncharacterized protein</fullName>
    </submittedName>
</protein>